<dbReference type="InterPro" id="IPR036457">
    <property type="entry name" value="PPM-type-like_dom_sf"/>
</dbReference>
<protein>
    <recommendedName>
        <fullName evidence="1">PPM-type phosphatase domain-containing protein</fullName>
    </recommendedName>
</protein>
<proteinExistence type="predicted"/>
<dbReference type="AlphaFoldDB" id="A0A2U1PV92"/>
<evidence type="ECO:0000259" key="1">
    <source>
        <dbReference type="PROSITE" id="PS51746"/>
    </source>
</evidence>
<comment type="caution">
    <text evidence="2">The sequence shown here is derived from an EMBL/GenBank/DDBJ whole genome shotgun (WGS) entry which is preliminary data.</text>
</comment>
<dbReference type="SUPFAM" id="SSF81606">
    <property type="entry name" value="PP2C-like"/>
    <property type="match status" value="1"/>
</dbReference>
<dbReference type="GO" id="GO:0004722">
    <property type="term" value="F:protein serine/threonine phosphatase activity"/>
    <property type="evidence" value="ECO:0007669"/>
    <property type="project" value="InterPro"/>
</dbReference>
<keyword evidence="3" id="KW-1185">Reference proteome</keyword>
<evidence type="ECO:0000313" key="3">
    <source>
        <dbReference type="Proteomes" id="UP000245207"/>
    </source>
</evidence>
<reference evidence="2 3" key="1">
    <citation type="journal article" date="2018" name="Mol. Plant">
        <title>The genome of Artemisia annua provides insight into the evolution of Asteraceae family and artemisinin biosynthesis.</title>
        <authorList>
            <person name="Shen Q."/>
            <person name="Zhang L."/>
            <person name="Liao Z."/>
            <person name="Wang S."/>
            <person name="Yan T."/>
            <person name="Shi P."/>
            <person name="Liu M."/>
            <person name="Fu X."/>
            <person name="Pan Q."/>
            <person name="Wang Y."/>
            <person name="Lv Z."/>
            <person name="Lu X."/>
            <person name="Zhang F."/>
            <person name="Jiang W."/>
            <person name="Ma Y."/>
            <person name="Chen M."/>
            <person name="Hao X."/>
            <person name="Li L."/>
            <person name="Tang Y."/>
            <person name="Lv G."/>
            <person name="Zhou Y."/>
            <person name="Sun X."/>
            <person name="Brodelius P.E."/>
            <person name="Rose J.K.C."/>
            <person name="Tang K."/>
        </authorList>
    </citation>
    <scope>NUCLEOTIDE SEQUENCE [LARGE SCALE GENOMIC DNA]</scope>
    <source>
        <strain evidence="3">cv. Huhao1</strain>
        <tissue evidence="2">Leaf</tissue>
    </source>
</reference>
<dbReference type="Pfam" id="PF00481">
    <property type="entry name" value="PP2C"/>
    <property type="match status" value="1"/>
</dbReference>
<evidence type="ECO:0000313" key="2">
    <source>
        <dbReference type="EMBL" id="PWA89637.1"/>
    </source>
</evidence>
<dbReference type="InterPro" id="IPR001932">
    <property type="entry name" value="PPM-type_phosphatase-like_dom"/>
</dbReference>
<gene>
    <name evidence="2" type="ORF">CTI12_AA108980</name>
</gene>
<accession>A0A2U1PV92</accession>
<dbReference type="PANTHER" id="PTHR47992">
    <property type="entry name" value="PROTEIN PHOSPHATASE"/>
    <property type="match status" value="1"/>
</dbReference>
<dbReference type="Gene3D" id="3.60.40.10">
    <property type="entry name" value="PPM-type phosphatase domain"/>
    <property type="match status" value="2"/>
</dbReference>
<organism evidence="2 3">
    <name type="scientific">Artemisia annua</name>
    <name type="common">Sweet wormwood</name>
    <dbReference type="NCBI Taxonomy" id="35608"/>
    <lineage>
        <taxon>Eukaryota</taxon>
        <taxon>Viridiplantae</taxon>
        <taxon>Streptophyta</taxon>
        <taxon>Embryophyta</taxon>
        <taxon>Tracheophyta</taxon>
        <taxon>Spermatophyta</taxon>
        <taxon>Magnoliopsida</taxon>
        <taxon>eudicotyledons</taxon>
        <taxon>Gunneridae</taxon>
        <taxon>Pentapetalae</taxon>
        <taxon>asterids</taxon>
        <taxon>campanulids</taxon>
        <taxon>Asterales</taxon>
        <taxon>Asteraceae</taxon>
        <taxon>Asteroideae</taxon>
        <taxon>Anthemideae</taxon>
        <taxon>Artemisiinae</taxon>
        <taxon>Artemisia</taxon>
    </lineage>
</organism>
<dbReference type="PROSITE" id="PS51746">
    <property type="entry name" value="PPM_2"/>
    <property type="match status" value="1"/>
</dbReference>
<feature type="domain" description="PPM-type phosphatase" evidence="1">
    <location>
        <begin position="1"/>
        <end position="229"/>
    </location>
</feature>
<name>A0A2U1PV92_ARTAN</name>
<dbReference type="SMART" id="SM00332">
    <property type="entry name" value="PP2Cc"/>
    <property type="match status" value="1"/>
</dbReference>
<dbReference type="InterPro" id="IPR015655">
    <property type="entry name" value="PP2C"/>
</dbReference>
<dbReference type="EMBL" id="PKPP01000703">
    <property type="protein sequence ID" value="PWA89637.1"/>
    <property type="molecule type" value="Genomic_DNA"/>
</dbReference>
<dbReference type="STRING" id="35608.A0A2U1PV92"/>
<sequence length="229" mass="25514">MGRFSSMYNGLAKLLSSTKRVKIREDYAGKETAEAMAKEAKKNDMILRSSGTININNFALVCSKRDEKGVNQDCCIVWEEFGCHKHMMFCGIFDGHGPWGHYVAKNVCDSIPLPCYGEFLVVANVGDSRKILATASDDGCLVPVQLTVDFKPNLPRMHRRVFCMEDEPGVQWVWLPNGESPGLAMSRAFGDYCFKDFGLISVPEVTQRRITGKDQFIVLASDGVGSYSY</sequence>
<dbReference type="CDD" id="cd00143">
    <property type="entry name" value="PP2Cc"/>
    <property type="match status" value="1"/>
</dbReference>
<dbReference type="Proteomes" id="UP000245207">
    <property type="component" value="Unassembled WGS sequence"/>
</dbReference>
<dbReference type="OrthoDB" id="10264738at2759"/>